<organism evidence="4">
    <name type="scientific">freshwater metagenome</name>
    <dbReference type="NCBI Taxonomy" id="449393"/>
    <lineage>
        <taxon>unclassified sequences</taxon>
        <taxon>metagenomes</taxon>
        <taxon>ecological metagenomes</taxon>
    </lineage>
</organism>
<evidence type="ECO:0000256" key="3">
    <source>
        <dbReference type="ARBA" id="ARBA00023239"/>
    </source>
</evidence>
<evidence type="ECO:0000313" key="4">
    <source>
        <dbReference type="EMBL" id="CAB4827328.1"/>
    </source>
</evidence>
<dbReference type="InterPro" id="IPR029045">
    <property type="entry name" value="ClpP/crotonase-like_dom_sf"/>
</dbReference>
<reference evidence="4" key="1">
    <citation type="submission" date="2020-05" db="EMBL/GenBank/DDBJ databases">
        <authorList>
            <person name="Chiriac C."/>
            <person name="Salcher M."/>
            <person name="Ghai R."/>
            <person name="Kavagutti S V."/>
        </authorList>
    </citation>
    <scope>NUCLEOTIDE SEQUENCE</scope>
</reference>
<evidence type="ECO:0000256" key="1">
    <source>
        <dbReference type="ARBA" id="ARBA00005254"/>
    </source>
</evidence>
<dbReference type="PANTHER" id="PTHR11941">
    <property type="entry name" value="ENOYL-COA HYDRATASE-RELATED"/>
    <property type="match status" value="1"/>
</dbReference>
<evidence type="ECO:0000256" key="2">
    <source>
        <dbReference type="ARBA" id="ARBA00023098"/>
    </source>
</evidence>
<keyword evidence="3" id="KW-0456">Lyase</keyword>
<keyword evidence="2" id="KW-0443">Lipid metabolism</keyword>
<dbReference type="InterPro" id="IPR018376">
    <property type="entry name" value="Enoyl-CoA_hyd/isom_CS"/>
</dbReference>
<dbReference type="GO" id="GO:0016829">
    <property type="term" value="F:lyase activity"/>
    <property type="evidence" value="ECO:0007669"/>
    <property type="project" value="UniProtKB-KW"/>
</dbReference>
<protein>
    <submittedName>
        <fullName evidence="4">Unannotated protein</fullName>
    </submittedName>
</protein>
<name>A0A6J7A454_9ZZZZ</name>
<dbReference type="AlphaFoldDB" id="A0A6J7A454"/>
<proteinExistence type="inferred from homology"/>
<dbReference type="CDD" id="cd06558">
    <property type="entry name" value="crotonase-like"/>
    <property type="match status" value="1"/>
</dbReference>
<dbReference type="GO" id="GO:0006635">
    <property type="term" value="P:fatty acid beta-oxidation"/>
    <property type="evidence" value="ECO:0007669"/>
    <property type="project" value="TreeGrafter"/>
</dbReference>
<dbReference type="Gene3D" id="3.90.226.10">
    <property type="entry name" value="2-enoyl-CoA Hydratase, Chain A, domain 1"/>
    <property type="match status" value="1"/>
</dbReference>
<comment type="similarity">
    <text evidence="1">Belongs to the enoyl-CoA hydratase/isomerase family.</text>
</comment>
<accession>A0A6J7A454</accession>
<dbReference type="Pfam" id="PF00378">
    <property type="entry name" value="ECH_1"/>
    <property type="match status" value="1"/>
</dbReference>
<dbReference type="PANTHER" id="PTHR11941:SF169">
    <property type="entry name" value="(7AS)-7A-METHYL-1,5-DIOXO-2,3,5,6,7,7A-HEXAHYDRO-1H-INDENE-CARBOXYL-COA HYDROLASE"/>
    <property type="match status" value="1"/>
</dbReference>
<dbReference type="EMBL" id="CAFABK010000018">
    <property type="protein sequence ID" value="CAB4827328.1"/>
    <property type="molecule type" value="Genomic_DNA"/>
</dbReference>
<dbReference type="SUPFAM" id="SSF52096">
    <property type="entry name" value="ClpP/crotonase"/>
    <property type="match status" value="1"/>
</dbReference>
<sequence>MSDNFTELDGVRTQRRDQVLHVTLANPDSRNAQSPATWRRLASIPELITEEVRAVVLTGEGVSFCAGLDRRMLSPEGIEGEESLISLASSESAKIDEFITTFQLAFTWWSETPVITIAVVQGHAIGAGFQLALACDFIVASENALFAMRETSLGLVPDLTGTSRLVNRVGYSKALEICASGRFVDADEAVRIGLAHAKAPLAELAHYTDTLVTSLSTAPAGAVRELKSLLRAAEVNAPADQHRAERIAQANRFADLRSAMEG</sequence>
<dbReference type="InterPro" id="IPR001753">
    <property type="entry name" value="Enoyl-CoA_hydra/iso"/>
</dbReference>
<dbReference type="PROSITE" id="PS00166">
    <property type="entry name" value="ENOYL_COA_HYDRATASE"/>
    <property type="match status" value="1"/>
</dbReference>
<gene>
    <name evidence="4" type="ORF">UFOPK3204_00589</name>
</gene>